<comment type="caution">
    <text evidence="2">The sequence shown here is derived from an EMBL/GenBank/DDBJ whole genome shotgun (WGS) entry which is preliminary data.</text>
</comment>
<feature type="region of interest" description="Disordered" evidence="1">
    <location>
        <begin position="1"/>
        <end position="24"/>
    </location>
</feature>
<evidence type="ECO:0000313" key="2">
    <source>
        <dbReference type="EMBL" id="KAF6030443.1"/>
    </source>
</evidence>
<gene>
    <name evidence="2" type="ORF">EB796_011284</name>
</gene>
<accession>A0A7J7JWZ3</accession>
<dbReference type="EMBL" id="VXIV02001709">
    <property type="protein sequence ID" value="KAF6030443.1"/>
    <property type="molecule type" value="Genomic_DNA"/>
</dbReference>
<feature type="compositionally biased region" description="Basic and acidic residues" evidence="1">
    <location>
        <begin position="1"/>
        <end position="11"/>
    </location>
</feature>
<feature type="compositionally biased region" description="Polar residues" evidence="1">
    <location>
        <begin position="84"/>
        <end position="95"/>
    </location>
</feature>
<sequence length="103" mass="11262">MRLPSKLRDNGHASSLNNLLPEDELSTMESSMTGICIQTEHVEQVSGNYNRRSNCEGYCSGKAVEDNKFKQSSVVKSAKVPPDTANSSHQESQAVVDSYEVAL</sequence>
<dbReference type="Proteomes" id="UP000593567">
    <property type="component" value="Unassembled WGS sequence"/>
</dbReference>
<evidence type="ECO:0000256" key="1">
    <source>
        <dbReference type="SAM" id="MobiDB-lite"/>
    </source>
</evidence>
<protein>
    <submittedName>
        <fullName evidence="2">Uncharacterized protein</fullName>
    </submittedName>
</protein>
<reference evidence="2" key="1">
    <citation type="submission" date="2020-06" db="EMBL/GenBank/DDBJ databases">
        <title>Draft genome of Bugula neritina, a colonial animal packing powerful symbionts and potential medicines.</title>
        <authorList>
            <person name="Rayko M."/>
        </authorList>
    </citation>
    <scope>NUCLEOTIDE SEQUENCE [LARGE SCALE GENOMIC DNA]</scope>
    <source>
        <strain evidence="2">Kwan_BN1</strain>
    </source>
</reference>
<evidence type="ECO:0000313" key="3">
    <source>
        <dbReference type="Proteomes" id="UP000593567"/>
    </source>
</evidence>
<dbReference type="AlphaFoldDB" id="A0A7J7JWZ3"/>
<proteinExistence type="predicted"/>
<keyword evidence="3" id="KW-1185">Reference proteome</keyword>
<name>A0A7J7JWZ3_BUGNE</name>
<feature type="region of interest" description="Disordered" evidence="1">
    <location>
        <begin position="74"/>
        <end position="103"/>
    </location>
</feature>
<organism evidence="2 3">
    <name type="scientific">Bugula neritina</name>
    <name type="common">Brown bryozoan</name>
    <name type="synonym">Sertularia neritina</name>
    <dbReference type="NCBI Taxonomy" id="10212"/>
    <lineage>
        <taxon>Eukaryota</taxon>
        <taxon>Metazoa</taxon>
        <taxon>Spiralia</taxon>
        <taxon>Lophotrochozoa</taxon>
        <taxon>Bryozoa</taxon>
        <taxon>Gymnolaemata</taxon>
        <taxon>Cheilostomatida</taxon>
        <taxon>Flustrina</taxon>
        <taxon>Buguloidea</taxon>
        <taxon>Bugulidae</taxon>
        <taxon>Bugula</taxon>
    </lineage>
</organism>